<evidence type="ECO:0000313" key="2">
    <source>
        <dbReference type="Proteomes" id="UP000005396"/>
    </source>
</evidence>
<gene>
    <name evidence="1" type="ORF">CLOBOL_00110</name>
</gene>
<evidence type="ECO:0000313" key="1">
    <source>
        <dbReference type="EMBL" id="EDP19643.1"/>
    </source>
</evidence>
<dbReference type="EMBL" id="ABCC02000001">
    <property type="protein sequence ID" value="EDP19643.1"/>
    <property type="molecule type" value="Genomic_DNA"/>
</dbReference>
<reference evidence="1 2" key="2">
    <citation type="submission" date="2007-09" db="EMBL/GenBank/DDBJ databases">
        <title>Draft genome sequence of Clostridium bolteae (ATCC BAA-613).</title>
        <authorList>
            <person name="Sudarsanam P."/>
            <person name="Ley R."/>
            <person name="Guruge J."/>
            <person name="Turnbaugh P.J."/>
            <person name="Mahowald M."/>
            <person name="Liep D."/>
            <person name="Gordon J."/>
        </authorList>
    </citation>
    <scope>NUCLEOTIDE SEQUENCE [LARGE SCALE GENOMIC DNA]</scope>
    <source>
        <strain evidence="2">ATCC BAA-613 / DSM 15670 / CCUG 46953 / JCM 12243 / WAL 16351</strain>
    </source>
</reference>
<dbReference type="Proteomes" id="UP000005396">
    <property type="component" value="Unassembled WGS sequence"/>
</dbReference>
<dbReference type="AlphaFoldDB" id="A8RGD3"/>
<sequence length="32" mass="3657">MAELFERDVKTIGKHVNNALKEELQDQTATIN</sequence>
<reference evidence="1 2" key="1">
    <citation type="submission" date="2007-08" db="EMBL/GenBank/DDBJ databases">
        <authorList>
            <person name="Fulton L."/>
            <person name="Clifton S."/>
            <person name="Fulton B."/>
            <person name="Xu J."/>
            <person name="Minx P."/>
            <person name="Pepin K.H."/>
            <person name="Johnson M."/>
            <person name="Thiruvilangam P."/>
            <person name="Bhonagiri V."/>
            <person name="Nash W.E."/>
            <person name="Mardis E.R."/>
            <person name="Wilson R.K."/>
        </authorList>
    </citation>
    <scope>NUCLEOTIDE SEQUENCE [LARGE SCALE GENOMIC DNA]</scope>
    <source>
        <strain evidence="2">ATCC BAA-613 / DSM 15670 / CCUG 46953 / JCM 12243 / WAL 16351</strain>
    </source>
</reference>
<dbReference type="HOGENOM" id="CLU_3388783_0_0_9"/>
<dbReference type="PaxDb" id="411902-CLOBOL_00110"/>
<name>A8RGD3_ENTBW</name>
<proteinExistence type="predicted"/>
<protein>
    <submittedName>
        <fullName evidence="1">Uncharacterized protein</fullName>
    </submittedName>
</protein>
<organism evidence="1 2">
    <name type="scientific">Enterocloster bolteae (strain ATCC BAA-613 / DSM 15670 / CCUG 46953 / JCM 12243 / WAL 16351)</name>
    <name type="common">Clostridium bolteae</name>
    <dbReference type="NCBI Taxonomy" id="411902"/>
    <lineage>
        <taxon>Bacteria</taxon>
        <taxon>Bacillati</taxon>
        <taxon>Bacillota</taxon>
        <taxon>Clostridia</taxon>
        <taxon>Lachnospirales</taxon>
        <taxon>Lachnospiraceae</taxon>
        <taxon>Enterocloster</taxon>
    </lineage>
</organism>
<accession>A8RGD3</accession>
<comment type="caution">
    <text evidence="1">The sequence shown here is derived from an EMBL/GenBank/DDBJ whole genome shotgun (WGS) entry which is preliminary data.</text>
</comment>